<sequence length="127" mass="13660">MSAADITRARREAEIARRKLMGGVAILQERLSPSTIASNAWEEVKERSTGMADDAVEAVKARPVAVSAALGAVTLFLARQPIKSAISWLFSKKPPEHLVTTTLDTSSPQYDLTTPVVARNQNEGVTA</sequence>
<dbReference type="AlphaFoldDB" id="A0A2P7QPP1"/>
<comment type="caution">
    <text evidence="1">The sequence shown here is derived from an EMBL/GenBank/DDBJ whole genome shotgun (WGS) entry which is preliminary data.</text>
</comment>
<dbReference type="OrthoDB" id="7571914at2"/>
<keyword evidence="2" id="KW-1185">Reference proteome</keyword>
<protein>
    <recommendedName>
        <fullName evidence="3">DUF3618 domain-containing protein</fullName>
    </recommendedName>
</protein>
<gene>
    <name evidence="1" type="ORF">C7I55_15335</name>
</gene>
<accession>A0A2P7QPP1</accession>
<evidence type="ECO:0000313" key="1">
    <source>
        <dbReference type="EMBL" id="PSJ39921.1"/>
    </source>
</evidence>
<dbReference type="EMBL" id="PXYI01000004">
    <property type="protein sequence ID" value="PSJ39921.1"/>
    <property type="molecule type" value="Genomic_DNA"/>
</dbReference>
<name>A0A2P7QPP1_9SPHN</name>
<evidence type="ECO:0008006" key="3">
    <source>
        <dbReference type="Google" id="ProtNLM"/>
    </source>
</evidence>
<dbReference type="Proteomes" id="UP000241167">
    <property type="component" value="Unassembled WGS sequence"/>
</dbReference>
<proteinExistence type="predicted"/>
<evidence type="ECO:0000313" key="2">
    <source>
        <dbReference type="Proteomes" id="UP000241167"/>
    </source>
</evidence>
<organism evidence="1 2">
    <name type="scientific">Allosphingosinicella deserti</name>
    <dbReference type="NCBI Taxonomy" id="2116704"/>
    <lineage>
        <taxon>Bacteria</taxon>
        <taxon>Pseudomonadati</taxon>
        <taxon>Pseudomonadota</taxon>
        <taxon>Alphaproteobacteria</taxon>
        <taxon>Sphingomonadales</taxon>
        <taxon>Sphingomonadaceae</taxon>
        <taxon>Allosphingosinicella</taxon>
    </lineage>
</organism>
<reference evidence="1 2" key="1">
    <citation type="submission" date="2018-03" db="EMBL/GenBank/DDBJ databases">
        <title>The draft genome of Sphingosinicella sp. GL-C-18.</title>
        <authorList>
            <person name="Liu L."/>
            <person name="Li L."/>
            <person name="Liang L."/>
            <person name="Zhang X."/>
            <person name="Wang T."/>
        </authorList>
    </citation>
    <scope>NUCLEOTIDE SEQUENCE [LARGE SCALE GENOMIC DNA]</scope>
    <source>
        <strain evidence="1 2">GL-C-18</strain>
    </source>
</reference>
<dbReference type="RefSeq" id="WP_106513825.1">
    <property type="nucleotide sequence ID" value="NZ_PXYI01000004.1"/>
</dbReference>